<dbReference type="GO" id="GO:0045493">
    <property type="term" value="P:xylan catabolic process"/>
    <property type="evidence" value="ECO:0007669"/>
    <property type="project" value="UniProtKB-KW"/>
</dbReference>
<dbReference type="GO" id="GO:0046872">
    <property type="term" value="F:metal ion binding"/>
    <property type="evidence" value="ECO:0007669"/>
    <property type="project" value="UniProtKB-KW"/>
</dbReference>
<dbReference type="EC" id="3.1.1.-" evidence="10"/>
<sequence>MLALLLFAALAQAAAISDHSFEAQCLSFRPEASVLNSTRTQLQFVAAGTNLTFPDNDPTCNRNSQVVGTDLCRIALSIPTSNRSSITLELWLPETWTGRTLATGNGGIDGCIKYEDIAYGSTNGFATVGTNNGHNGTYGDAFYQNDDVVTDFAWRSLHTSVDVSKKLTAEFYGSSLGRSYYIGCSLGGRQGIKAAEMFPEDFDGIVAGAPAVDFNNLYSWRASFFPITGASSDYNFISASTWNTTIHNEVLNQCDAIDGVKDGIIEDPTACRFEPGALLCQSNSSTNCLSSTQVEIVNKVYSDYLWPNGTLIFPRMQPGSEIQAATGLYAGRRWALSYDWFRFAVLENPDWDAATYTTKDAFIADEKNPGTIRTWPSSLSPFEEAGGKILSFHGLQDQQITSFNSKRFYEHLSTAMDYTPAQMDNFYRYFRVPGMSHCNSGPGAWVLGQGGNAASKGIPFDAEHNVLAAVVDWVERGTAPDVMLGTKFVNDDVDQGVAYTHRHCRWPLTSTYQGGDLDPHQADSWQCL</sequence>
<dbReference type="Gene3D" id="3.40.50.1820">
    <property type="entry name" value="alpha/beta hydrolase"/>
    <property type="match status" value="1"/>
</dbReference>
<evidence type="ECO:0000256" key="11">
    <source>
        <dbReference type="SAM" id="SignalP"/>
    </source>
</evidence>
<dbReference type="InterPro" id="IPR011118">
    <property type="entry name" value="Tannase/feruloyl_esterase"/>
</dbReference>
<evidence type="ECO:0000256" key="7">
    <source>
        <dbReference type="ARBA" id="ARBA00022837"/>
    </source>
</evidence>
<comment type="catalytic activity">
    <reaction evidence="9">
        <text>feruloyl-polysaccharide + H2O = ferulate + polysaccharide.</text>
        <dbReference type="EC" id="3.1.1.73"/>
    </reaction>
</comment>
<keyword evidence="3" id="KW-0119">Carbohydrate metabolism</keyword>
<evidence type="ECO:0000256" key="10">
    <source>
        <dbReference type="RuleBase" id="RU361238"/>
    </source>
</evidence>
<feature type="chain" id="PRO_5040500211" description="Carboxylic ester hydrolase" evidence="11">
    <location>
        <begin position="16"/>
        <end position="528"/>
    </location>
</feature>
<evidence type="ECO:0000256" key="8">
    <source>
        <dbReference type="ARBA" id="ARBA00023157"/>
    </source>
</evidence>
<evidence type="ECO:0000256" key="5">
    <source>
        <dbReference type="ARBA" id="ARBA00022729"/>
    </source>
</evidence>
<keyword evidence="3" id="KW-0624">Polysaccharide degradation</keyword>
<dbReference type="EMBL" id="JAFIMR010000012">
    <property type="protein sequence ID" value="KAI1871856.1"/>
    <property type="molecule type" value="Genomic_DNA"/>
</dbReference>
<dbReference type="Pfam" id="PF07519">
    <property type="entry name" value="Tannase"/>
    <property type="match status" value="1"/>
</dbReference>
<evidence type="ECO:0000256" key="1">
    <source>
        <dbReference type="ARBA" id="ARBA00006249"/>
    </source>
</evidence>
<keyword evidence="5 11" id="KW-0732">Signal</keyword>
<keyword evidence="4" id="KW-0479">Metal-binding</keyword>
<name>A0A9P9WN27_9PEZI</name>
<organism evidence="12 13">
    <name type="scientific">Neoarthrinium moseri</name>
    <dbReference type="NCBI Taxonomy" id="1658444"/>
    <lineage>
        <taxon>Eukaryota</taxon>
        <taxon>Fungi</taxon>
        <taxon>Dikarya</taxon>
        <taxon>Ascomycota</taxon>
        <taxon>Pezizomycotina</taxon>
        <taxon>Sordariomycetes</taxon>
        <taxon>Xylariomycetidae</taxon>
        <taxon>Amphisphaeriales</taxon>
        <taxon>Apiosporaceae</taxon>
        <taxon>Neoarthrinium</taxon>
    </lineage>
</organism>
<evidence type="ECO:0000313" key="12">
    <source>
        <dbReference type="EMBL" id="KAI1871856.1"/>
    </source>
</evidence>
<evidence type="ECO:0000256" key="2">
    <source>
        <dbReference type="ARBA" id="ARBA00022487"/>
    </source>
</evidence>
<gene>
    <name evidence="12" type="ORF">JX265_005842</name>
</gene>
<keyword evidence="2" id="KW-0719">Serine esterase</keyword>
<evidence type="ECO:0000256" key="3">
    <source>
        <dbReference type="ARBA" id="ARBA00022651"/>
    </source>
</evidence>
<proteinExistence type="inferred from homology"/>
<feature type="signal peptide" evidence="11">
    <location>
        <begin position="1"/>
        <end position="15"/>
    </location>
</feature>
<protein>
    <recommendedName>
        <fullName evidence="10">Carboxylic ester hydrolase</fullName>
        <ecNumber evidence="10">3.1.1.-</ecNumber>
    </recommendedName>
</protein>
<keyword evidence="6 10" id="KW-0378">Hydrolase</keyword>
<keyword evidence="7" id="KW-0106">Calcium</keyword>
<keyword evidence="13" id="KW-1185">Reference proteome</keyword>
<dbReference type="AlphaFoldDB" id="A0A9P9WN27"/>
<evidence type="ECO:0000256" key="6">
    <source>
        <dbReference type="ARBA" id="ARBA00022801"/>
    </source>
</evidence>
<evidence type="ECO:0000313" key="13">
    <source>
        <dbReference type="Proteomes" id="UP000829685"/>
    </source>
</evidence>
<dbReference type="Proteomes" id="UP000829685">
    <property type="component" value="Unassembled WGS sequence"/>
</dbReference>
<reference evidence="12" key="1">
    <citation type="submission" date="2021-03" db="EMBL/GenBank/DDBJ databases">
        <title>Revisited historic fungal species revealed as producer of novel bioactive compounds through whole genome sequencing and comparative genomics.</title>
        <authorList>
            <person name="Vignolle G.A."/>
            <person name="Hochenegger N."/>
            <person name="Mach R.L."/>
            <person name="Mach-Aigner A.R."/>
            <person name="Javad Rahimi M."/>
            <person name="Salim K.A."/>
            <person name="Chan C.M."/>
            <person name="Lim L.B.L."/>
            <person name="Cai F."/>
            <person name="Druzhinina I.S."/>
            <person name="U'Ren J.M."/>
            <person name="Derntl C."/>
        </authorList>
    </citation>
    <scope>NUCLEOTIDE SEQUENCE</scope>
    <source>
        <strain evidence="12">TUCIM 5799</strain>
    </source>
</reference>
<comment type="caution">
    <text evidence="12">The sequence shown here is derived from an EMBL/GenBank/DDBJ whole genome shotgun (WGS) entry which is preliminary data.</text>
</comment>
<evidence type="ECO:0000256" key="9">
    <source>
        <dbReference type="ARBA" id="ARBA00034075"/>
    </source>
</evidence>
<dbReference type="PANTHER" id="PTHR33938:SF15">
    <property type="entry name" value="FERULOYL ESTERASE B-RELATED"/>
    <property type="match status" value="1"/>
</dbReference>
<keyword evidence="3" id="KW-0858">Xylan degradation</keyword>
<dbReference type="PANTHER" id="PTHR33938">
    <property type="entry name" value="FERULOYL ESTERASE B-RELATED"/>
    <property type="match status" value="1"/>
</dbReference>
<keyword evidence="8" id="KW-1015">Disulfide bond</keyword>
<evidence type="ECO:0000256" key="4">
    <source>
        <dbReference type="ARBA" id="ARBA00022723"/>
    </source>
</evidence>
<dbReference type="GO" id="GO:0030600">
    <property type="term" value="F:feruloyl esterase activity"/>
    <property type="evidence" value="ECO:0007669"/>
    <property type="project" value="UniProtKB-EC"/>
</dbReference>
<comment type="similarity">
    <text evidence="1 10">Belongs to the tannase family.</text>
</comment>
<accession>A0A9P9WN27</accession>
<dbReference type="InterPro" id="IPR029058">
    <property type="entry name" value="AB_hydrolase_fold"/>
</dbReference>
<dbReference type="SUPFAM" id="SSF53474">
    <property type="entry name" value="alpha/beta-Hydrolases"/>
    <property type="match status" value="1"/>
</dbReference>